<name>A0A8X6TW79_NEPPI</name>
<evidence type="ECO:0000313" key="2">
    <source>
        <dbReference type="Proteomes" id="UP000887013"/>
    </source>
</evidence>
<proteinExistence type="predicted"/>
<protein>
    <submittedName>
        <fullName evidence="1">Uncharacterized protein</fullName>
    </submittedName>
</protein>
<accession>A0A8X6TW79</accession>
<dbReference type="Proteomes" id="UP000887013">
    <property type="component" value="Unassembled WGS sequence"/>
</dbReference>
<sequence>MIQKSFSEGICLENEGPSSSSIFKSSCNLNSKKSYITSVNLVPKLVPKRTFFTVDGVLPKCSSATFNRACSLSNGEKSYESSVSIDESSEVNDIECDVPYYQNIELEPRLVAQQFSETINNYPKSNDFSFSSSVLYDPFHVKENYIVGLRVEKVRELTFSIVEDETGSYMSSMHLAVDDEDSNCNKGMANGECESPNLMNGI</sequence>
<dbReference type="OrthoDB" id="6415615at2759"/>
<evidence type="ECO:0000313" key="1">
    <source>
        <dbReference type="EMBL" id="GFT53417.1"/>
    </source>
</evidence>
<dbReference type="EMBL" id="BMAW01112591">
    <property type="protein sequence ID" value="GFT53417.1"/>
    <property type="molecule type" value="Genomic_DNA"/>
</dbReference>
<reference evidence="1" key="1">
    <citation type="submission" date="2020-08" db="EMBL/GenBank/DDBJ databases">
        <title>Multicomponent nature underlies the extraordinary mechanical properties of spider dragline silk.</title>
        <authorList>
            <person name="Kono N."/>
            <person name="Nakamura H."/>
            <person name="Mori M."/>
            <person name="Yoshida Y."/>
            <person name="Ohtoshi R."/>
            <person name="Malay A.D."/>
            <person name="Moran D.A.P."/>
            <person name="Tomita M."/>
            <person name="Numata K."/>
            <person name="Arakawa K."/>
        </authorList>
    </citation>
    <scope>NUCLEOTIDE SEQUENCE</scope>
</reference>
<keyword evidence="2" id="KW-1185">Reference proteome</keyword>
<comment type="caution">
    <text evidence="1">The sequence shown here is derived from an EMBL/GenBank/DDBJ whole genome shotgun (WGS) entry which is preliminary data.</text>
</comment>
<dbReference type="AlphaFoldDB" id="A0A8X6TW79"/>
<organism evidence="1 2">
    <name type="scientific">Nephila pilipes</name>
    <name type="common">Giant wood spider</name>
    <name type="synonym">Nephila maculata</name>
    <dbReference type="NCBI Taxonomy" id="299642"/>
    <lineage>
        <taxon>Eukaryota</taxon>
        <taxon>Metazoa</taxon>
        <taxon>Ecdysozoa</taxon>
        <taxon>Arthropoda</taxon>
        <taxon>Chelicerata</taxon>
        <taxon>Arachnida</taxon>
        <taxon>Araneae</taxon>
        <taxon>Araneomorphae</taxon>
        <taxon>Entelegynae</taxon>
        <taxon>Araneoidea</taxon>
        <taxon>Nephilidae</taxon>
        <taxon>Nephila</taxon>
    </lineage>
</organism>
<gene>
    <name evidence="1" type="primary">AVEN_111549_1</name>
    <name evidence="1" type="ORF">NPIL_691151</name>
</gene>